<keyword evidence="1" id="KW-0547">Nucleotide-binding</keyword>
<dbReference type="SUPFAM" id="SSF52540">
    <property type="entry name" value="P-loop containing nucleoside triphosphate hydrolases"/>
    <property type="match status" value="1"/>
</dbReference>
<keyword evidence="1" id="KW-0067">ATP-binding</keyword>
<dbReference type="GO" id="GO:0005524">
    <property type="term" value="F:ATP binding"/>
    <property type="evidence" value="ECO:0007669"/>
    <property type="project" value="UniProtKB-KW"/>
</dbReference>
<name>A0A0F3PFR1_RICRH</name>
<evidence type="ECO:0000313" key="2">
    <source>
        <dbReference type="Proteomes" id="UP000033591"/>
    </source>
</evidence>
<dbReference type="Proteomes" id="UP000033591">
    <property type="component" value="Unassembled WGS sequence"/>
</dbReference>
<gene>
    <name evidence="1" type="ORF">RMAECT_0894</name>
</gene>
<dbReference type="AlphaFoldDB" id="A0A0F3PFR1"/>
<dbReference type="Gene3D" id="3.40.50.300">
    <property type="entry name" value="P-loop containing nucleotide triphosphate hydrolases"/>
    <property type="match status" value="1"/>
</dbReference>
<organism evidence="1 2">
    <name type="scientific">Rickettsia rhipicephali str. Ect</name>
    <dbReference type="NCBI Taxonomy" id="1359199"/>
    <lineage>
        <taxon>Bacteria</taxon>
        <taxon>Pseudomonadati</taxon>
        <taxon>Pseudomonadota</taxon>
        <taxon>Alphaproteobacteria</taxon>
        <taxon>Rickettsiales</taxon>
        <taxon>Rickettsiaceae</taxon>
        <taxon>Rickettsieae</taxon>
        <taxon>Rickettsia</taxon>
        <taxon>spotted fever group</taxon>
    </lineage>
</organism>
<sequence length="51" mass="5807">MIATYRAKKSINTMLDIENVTLIAIAYRLSTIKHMDRIIVMNKGKIVEDGI</sequence>
<reference evidence="1 2" key="1">
    <citation type="submission" date="2015-01" db="EMBL/GenBank/DDBJ databases">
        <title>Genome Sequencing of Rickettsiales.</title>
        <authorList>
            <person name="Daugherty S.C."/>
            <person name="Su Q."/>
            <person name="Abolude K."/>
            <person name="Beier-Sexton M."/>
            <person name="Carlyon J.A."/>
            <person name="Carter R."/>
            <person name="Day N.P."/>
            <person name="Dumler S.J."/>
            <person name="Dyachenko V."/>
            <person name="Godinez A."/>
            <person name="Kurtti T.J."/>
            <person name="Lichay M."/>
            <person name="Mullins K.E."/>
            <person name="Ott S."/>
            <person name="Pappas-Brown V."/>
            <person name="Paris D.H."/>
            <person name="Patel P."/>
            <person name="Richards A.L."/>
            <person name="Sadzewicz L."/>
            <person name="Sears K."/>
            <person name="Seidman D."/>
            <person name="Sengamalay N."/>
            <person name="Stenos J."/>
            <person name="Tallon L.J."/>
            <person name="Vincent G."/>
            <person name="Fraser C.M."/>
            <person name="Munderloh U."/>
            <person name="Dunning-Hotopp J.C."/>
        </authorList>
    </citation>
    <scope>NUCLEOTIDE SEQUENCE [LARGE SCALE GENOMIC DNA]</scope>
    <source>
        <strain evidence="1 2">Ect</strain>
    </source>
</reference>
<proteinExistence type="predicted"/>
<dbReference type="EMBL" id="LAOC01000001">
    <property type="protein sequence ID" value="KJV79108.1"/>
    <property type="molecule type" value="Genomic_DNA"/>
</dbReference>
<accession>A0A0F3PFR1</accession>
<evidence type="ECO:0000313" key="1">
    <source>
        <dbReference type="EMBL" id="KJV79108.1"/>
    </source>
</evidence>
<protein>
    <submittedName>
        <fullName evidence="1">Putative multidrug resistance ABC transporter ATP-binding protein</fullName>
    </submittedName>
</protein>
<comment type="caution">
    <text evidence="1">The sequence shown here is derived from an EMBL/GenBank/DDBJ whole genome shotgun (WGS) entry which is preliminary data.</text>
</comment>
<dbReference type="PATRIC" id="fig|1359199.3.peg.878"/>
<dbReference type="InterPro" id="IPR027417">
    <property type="entry name" value="P-loop_NTPase"/>
</dbReference>